<evidence type="ECO:0000313" key="2">
    <source>
        <dbReference type="Proteomes" id="UP000252254"/>
    </source>
</evidence>
<sequence length="59" mass="6734">MSASKRSKLVVKRIIWFKKVGLVSKMLLGKLFKFCHEALCVVSIGGETPVYLRTRTKNH</sequence>
<comment type="caution">
    <text evidence="1">The sequence shown here is derived from an EMBL/GenBank/DDBJ whole genome shotgun (WGS) entry which is preliminary data.</text>
</comment>
<dbReference type="EMBL" id="QNRI01000009">
    <property type="protein sequence ID" value="RBO95244.1"/>
    <property type="molecule type" value="Genomic_DNA"/>
</dbReference>
<name>A0A366E170_9BACI</name>
<gene>
    <name evidence="1" type="ORF">DES48_10981</name>
</gene>
<dbReference type="Proteomes" id="UP000252254">
    <property type="component" value="Unassembled WGS sequence"/>
</dbReference>
<proteinExistence type="predicted"/>
<protein>
    <submittedName>
        <fullName evidence="1">Uncharacterized protein</fullName>
    </submittedName>
</protein>
<organism evidence="1 2">
    <name type="scientific">Paraliobacillus ryukyuensis</name>
    <dbReference type="NCBI Taxonomy" id="200904"/>
    <lineage>
        <taxon>Bacteria</taxon>
        <taxon>Bacillati</taxon>
        <taxon>Bacillota</taxon>
        <taxon>Bacilli</taxon>
        <taxon>Bacillales</taxon>
        <taxon>Bacillaceae</taxon>
        <taxon>Paraliobacillus</taxon>
    </lineage>
</organism>
<dbReference type="AlphaFoldDB" id="A0A366E170"/>
<evidence type="ECO:0000313" key="1">
    <source>
        <dbReference type="EMBL" id="RBO95244.1"/>
    </source>
</evidence>
<accession>A0A366E170</accession>
<keyword evidence="2" id="KW-1185">Reference proteome</keyword>
<reference evidence="1 2" key="1">
    <citation type="submission" date="2018-06" db="EMBL/GenBank/DDBJ databases">
        <title>Genomic Encyclopedia of Type Strains, Phase IV (KMG-IV): sequencing the most valuable type-strain genomes for metagenomic binning, comparative biology and taxonomic classification.</title>
        <authorList>
            <person name="Goeker M."/>
        </authorList>
    </citation>
    <scope>NUCLEOTIDE SEQUENCE [LARGE SCALE GENOMIC DNA]</scope>
    <source>
        <strain evidence="1 2">DSM 15140</strain>
    </source>
</reference>